<evidence type="ECO:0000256" key="7">
    <source>
        <dbReference type="ARBA" id="ARBA00022605"/>
    </source>
</evidence>
<keyword evidence="7 14" id="KW-0028">Amino-acid biosynthesis</keyword>
<evidence type="ECO:0000313" key="17">
    <source>
        <dbReference type="EMBL" id="GHO42960.1"/>
    </source>
</evidence>
<dbReference type="GO" id="GO:0051287">
    <property type="term" value="F:NAD binding"/>
    <property type="evidence" value="ECO:0007669"/>
    <property type="project" value="InterPro"/>
</dbReference>
<evidence type="ECO:0000259" key="16">
    <source>
        <dbReference type="SMART" id="SM01329"/>
    </source>
</evidence>
<keyword evidence="11 14" id="KW-0520">NAD</keyword>
<keyword evidence="12 14" id="KW-0464">Manganese</keyword>
<feature type="domain" description="Isopropylmalate dehydrogenase-like" evidence="16">
    <location>
        <begin position="5"/>
        <end position="363"/>
    </location>
</feature>
<keyword evidence="8 14" id="KW-0479">Metal-binding</keyword>
<comment type="similarity">
    <text evidence="4 14">Belongs to the isocitrate and isopropylmalate dehydrogenases family. LeuB type 1 subfamily.</text>
</comment>
<dbReference type="NCBIfam" id="TIGR00169">
    <property type="entry name" value="leuB"/>
    <property type="match status" value="1"/>
</dbReference>
<dbReference type="GO" id="GO:0005829">
    <property type="term" value="C:cytosol"/>
    <property type="evidence" value="ECO:0007669"/>
    <property type="project" value="TreeGrafter"/>
</dbReference>
<evidence type="ECO:0000256" key="9">
    <source>
        <dbReference type="ARBA" id="ARBA00022842"/>
    </source>
</evidence>
<keyword evidence="10 14" id="KW-0560">Oxidoreductase</keyword>
<evidence type="ECO:0000256" key="12">
    <source>
        <dbReference type="ARBA" id="ARBA00023211"/>
    </source>
</evidence>
<dbReference type="Gene3D" id="3.40.718.10">
    <property type="entry name" value="Isopropylmalate Dehydrogenase"/>
    <property type="match status" value="1"/>
</dbReference>
<accession>A0A8J3HXM4</accession>
<evidence type="ECO:0000256" key="11">
    <source>
        <dbReference type="ARBA" id="ARBA00023027"/>
    </source>
</evidence>
<protein>
    <recommendedName>
        <fullName evidence="14">3-isopropylmalate dehydrogenase</fullName>
        <ecNumber evidence="14">1.1.1.85</ecNumber>
    </recommendedName>
    <alternativeName>
        <fullName evidence="14">3-IPM-DH</fullName>
    </alternativeName>
    <alternativeName>
        <fullName evidence="14">Beta-IPM dehydrogenase</fullName>
        <shortName evidence="14">IMDH</shortName>
    </alternativeName>
</protein>
<feature type="binding site" evidence="14">
    <location>
        <position position="132"/>
    </location>
    <ligand>
        <name>substrate</name>
    </ligand>
</feature>
<dbReference type="PROSITE" id="PS00470">
    <property type="entry name" value="IDH_IMDH"/>
    <property type="match status" value="1"/>
</dbReference>
<dbReference type="GO" id="GO:0003862">
    <property type="term" value="F:3-isopropylmalate dehydrogenase activity"/>
    <property type="evidence" value="ECO:0007669"/>
    <property type="project" value="UniProtKB-UniRule"/>
</dbReference>
<dbReference type="PANTHER" id="PTHR42979">
    <property type="entry name" value="3-ISOPROPYLMALATE DEHYDROGENASE"/>
    <property type="match status" value="1"/>
</dbReference>
<dbReference type="InterPro" id="IPR024084">
    <property type="entry name" value="IsoPropMal-DH-like_dom"/>
</dbReference>
<keyword evidence="9 14" id="KW-0460">Magnesium</keyword>
<comment type="subunit">
    <text evidence="5 14 15">Homodimer.</text>
</comment>
<comment type="pathway">
    <text evidence="3 14 15">Amino-acid biosynthesis; L-leucine biosynthesis; L-leucine from 3-methyl-2-oxobutanoate: step 3/4.</text>
</comment>
<dbReference type="HAMAP" id="MF_01033">
    <property type="entry name" value="LeuB_type1"/>
    <property type="match status" value="1"/>
</dbReference>
<proteinExistence type="inferred from homology"/>
<dbReference type="RefSeq" id="WP_220192457.1">
    <property type="nucleotide sequence ID" value="NZ_BNJF01000001.1"/>
</dbReference>
<evidence type="ECO:0000256" key="6">
    <source>
        <dbReference type="ARBA" id="ARBA00022430"/>
    </source>
</evidence>
<dbReference type="UniPathway" id="UPA00048">
    <property type="reaction ID" value="UER00072"/>
</dbReference>
<keyword evidence="14" id="KW-0963">Cytoplasm</keyword>
<feature type="binding site" evidence="14">
    <location>
        <position position="253"/>
    </location>
    <ligand>
        <name>Mg(2+)</name>
        <dbReference type="ChEBI" id="CHEBI:18420"/>
    </ligand>
</feature>
<feature type="binding site" evidence="14">
    <location>
        <position position="94"/>
    </location>
    <ligand>
        <name>substrate</name>
    </ligand>
</feature>
<dbReference type="EC" id="1.1.1.85" evidence="14"/>
<comment type="caution">
    <text evidence="17">The sequence shown here is derived from an EMBL/GenBank/DDBJ whole genome shotgun (WGS) entry which is preliminary data.</text>
</comment>
<dbReference type="SUPFAM" id="SSF53659">
    <property type="entry name" value="Isocitrate/Isopropylmalate dehydrogenase-like"/>
    <property type="match status" value="1"/>
</dbReference>
<feature type="binding site" evidence="14">
    <location>
        <position position="229"/>
    </location>
    <ligand>
        <name>substrate</name>
    </ligand>
</feature>
<feature type="binding site" evidence="14">
    <location>
        <position position="104"/>
    </location>
    <ligand>
        <name>substrate</name>
    </ligand>
</feature>
<dbReference type="Pfam" id="PF00180">
    <property type="entry name" value="Iso_dh"/>
    <property type="match status" value="1"/>
</dbReference>
<dbReference type="PANTHER" id="PTHR42979:SF1">
    <property type="entry name" value="3-ISOPROPYLMALATE DEHYDROGENASE"/>
    <property type="match status" value="1"/>
</dbReference>
<keyword evidence="13 14" id="KW-0100">Branched-chain amino acid biosynthesis</keyword>
<evidence type="ECO:0000256" key="13">
    <source>
        <dbReference type="ARBA" id="ARBA00023304"/>
    </source>
</evidence>
<evidence type="ECO:0000256" key="15">
    <source>
        <dbReference type="RuleBase" id="RU004445"/>
    </source>
</evidence>
<comment type="cofactor">
    <cofactor evidence="2">
        <name>Mn(2+)</name>
        <dbReference type="ChEBI" id="CHEBI:29035"/>
    </cofactor>
</comment>
<gene>
    <name evidence="17" type="primary">leuB_1</name>
    <name evidence="14" type="synonym">leuB</name>
    <name evidence="17" type="ORF">KSX_11230</name>
</gene>
<keyword evidence="18" id="KW-1185">Reference proteome</keyword>
<evidence type="ECO:0000313" key="18">
    <source>
        <dbReference type="Proteomes" id="UP000612362"/>
    </source>
</evidence>
<dbReference type="FunFam" id="3.40.718.10:FF:000006">
    <property type="entry name" value="3-isopropylmalate dehydrogenase"/>
    <property type="match status" value="1"/>
</dbReference>
<feature type="site" description="Important for catalysis" evidence="14">
    <location>
        <position position="197"/>
    </location>
</feature>
<comment type="catalytic activity">
    <reaction evidence="1 14 15">
        <text>(2R,3S)-3-isopropylmalate + NAD(+) = 4-methyl-2-oxopentanoate + CO2 + NADH</text>
        <dbReference type="Rhea" id="RHEA:32271"/>
        <dbReference type="ChEBI" id="CHEBI:16526"/>
        <dbReference type="ChEBI" id="CHEBI:17865"/>
        <dbReference type="ChEBI" id="CHEBI:35121"/>
        <dbReference type="ChEBI" id="CHEBI:57540"/>
        <dbReference type="ChEBI" id="CHEBI:57945"/>
        <dbReference type="EC" id="1.1.1.85"/>
    </reaction>
</comment>
<dbReference type="Proteomes" id="UP000612362">
    <property type="component" value="Unassembled WGS sequence"/>
</dbReference>
<evidence type="ECO:0000256" key="1">
    <source>
        <dbReference type="ARBA" id="ARBA00000624"/>
    </source>
</evidence>
<comment type="cofactor">
    <cofactor evidence="14 15">
        <name>Mg(2+)</name>
        <dbReference type="ChEBI" id="CHEBI:18420"/>
    </cofactor>
    <cofactor evidence="14 15">
        <name>Mn(2+)</name>
        <dbReference type="ChEBI" id="CHEBI:29035"/>
    </cofactor>
    <text evidence="14 15">Binds 1 Mg(2+) or Mn(2+) ion per subunit.</text>
</comment>
<dbReference type="SMART" id="SM01329">
    <property type="entry name" value="Iso_dh"/>
    <property type="match status" value="1"/>
</dbReference>
<dbReference type="AlphaFoldDB" id="A0A8J3HXM4"/>
<feature type="site" description="Important for catalysis" evidence="14">
    <location>
        <position position="139"/>
    </location>
</feature>
<feature type="binding site" evidence="14">
    <location>
        <position position="257"/>
    </location>
    <ligand>
        <name>Mg(2+)</name>
        <dbReference type="ChEBI" id="CHEBI:18420"/>
    </ligand>
</feature>
<feature type="binding site" evidence="14">
    <location>
        <begin position="292"/>
        <end position="304"/>
    </location>
    <ligand>
        <name>NAD(+)</name>
        <dbReference type="ChEBI" id="CHEBI:57540"/>
    </ligand>
</feature>
<evidence type="ECO:0000256" key="8">
    <source>
        <dbReference type="ARBA" id="ARBA00022723"/>
    </source>
</evidence>
<dbReference type="GO" id="GO:0000287">
    <property type="term" value="F:magnesium ion binding"/>
    <property type="evidence" value="ECO:0007669"/>
    <property type="project" value="InterPro"/>
</dbReference>
<dbReference type="EMBL" id="BNJF01000001">
    <property type="protein sequence ID" value="GHO42960.1"/>
    <property type="molecule type" value="Genomic_DNA"/>
</dbReference>
<comment type="caution">
    <text evidence="14">Lacks conserved residue(s) required for the propagation of feature annotation.</text>
</comment>
<dbReference type="GO" id="GO:0009098">
    <property type="term" value="P:L-leucine biosynthetic process"/>
    <property type="evidence" value="ECO:0007669"/>
    <property type="project" value="UniProtKB-UniRule"/>
</dbReference>
<organism evidence="17 18">
    <name type="scientific">Ktedonospora formicarum</name>
    <dbReference type="NCBI Taxonomy" id="2778364"/>
    <lineage>
        <taxon>Bacteria</taxon>
        <taxon>Bacillati</taxon>
        <taxon>Chloroflexota</taxon>
        <taxon>Ktedonobacteria</taxon>
        <taxon>Ktedonobacterales</taxon>
        <taxon>Ktedonobacteraceae</taxon>
        <taxon>Ktedonospora</taxon>
    </lineage>
</organism>
<evidence type="ECO:0000256" key="4">
    <source>
        <dbReference type="ARBA" id="ARBA00008319"/>
    </source>
</evidence>
<comment type="subcellular location">
    <subcellularLocation>
        <location evidence="14">Cytoplasm</location>
    </subcellularLocation>
</comment>
<keyword evidence="6 14" id="KW-0432">Leucine biosynthesis</keyword>
<evidence type="ECO:0000256" key="5">
    <source>
        <dbReference type="ARBA" id="ARBA00011738"/>
    </source>
</evidence>
<dbReference type="InterPro" id="IPR019818">
    <property type="entry name" value="IsoCit/isopropylmalate_DH_CS"/>
</dbReference>
<sequence length="376" mass="40715">MGTYSIAVLPGDGIGPEVIEQAVRVLNVIAQAYGHTFHFQHGLVGLAAIEAEGKAISEETLATCQKSDAILFGAVGSAQHGATVKPEEALFRLRKGLQFFANLRPVRPLDAMLDASSIKADILRGTDLIVVRELTGGLYYGHLEPNVPGKPSEIRETERGYEAIDTLLYSEEEIERILRVAFDTARERRKKVTSVDKANVLSSSVLWRRIAERVAKDYPDVTFENLLVDACAMHLIRQPASFDVIVTENLFGDILTDEASMLAGSMGMLPSASLGTRRTAHGLFGLYEPIHGSAPDIAGQNKANPIAAILTAAMLLRHSLGLKEEAAAIEAAVEQCIEAGYRTVDLREEGKEILGTREMGQRIAERVAALAGNKLS</sequence>
<evidence type="ECO:0000256" key="3">
    <source>
        <dbReference type="ARBA" id="ARBA00004762"/>
    </source>
</evidence>
<feature type="binding site" evidence="14">
    <location>
        <position position="229"/>
    </location>
    <ligand>
        <name>Mg(2+)</name>
        <dbReference type="ChEBI" id="CHEBI:18420"/>
    </ligand>
</feature>
<reference evidence="17" key="1">
    <citation type="submission" date="2020-10" db="EMBL/GenBank/DDBJ databases">
        <title>Taxonomic study of unclassified bacteria belonging to the class Ktedonobacteria.</title>
        <authorList>
            <person name="Yabe S."/>
            <person name="Wang C.M."/>
            <person name="Zheng Y."/>
            <person name="Sakai Y."/>
            <person name="Cavaletti L."/>
            <person name="Monciardini P."/>
            <person name="Donadio S."/>
        </authorList>
    </citation>
    <scope>NUCLEOTIDE SEQUENCE</scope>
    <source>
        <strain evidence="17">SOSP1-1</strain>
    </source>
</reference>
<comment type="function">
    <text evidence="14 15">Catalyzes the oxidation of 3-carboxy-2-hydroxy-4-methylpentanoate (3-isopropylmalate) to 3-carboxy-4-methyl-2-oxopentanoate. The product decarboxylates to 4-methyl-2 oxopentanoate.</text>
</comment>
<evidence type="ECO:0000256" key="10">
    <source>
        <dbReference type="ARBA" id="ARBA00023002"/>
    </source>
</evidence>
<evidence type="ECO:0000256" key="14">
    <source>
        <dbReference type="HAMAP-Rule" id="MF_01033"/>
    </source>
</evidence>
<evidence type="ECO:0000256" key="2">
    <source>
        <dbReference type="ARBA" id="ARBA00001936"/>
    </source>
</evidence>
<dbReference type="InterPro" id="IPR004429">
    <property type="entry name" value="Isopropylmalate_DH"/>
</dbReference>
<name>A0A8J3HXM4_9CHLR</name>